<keyword evidence="1" id="KW-0808">Transferase</keyword>
<feature type="transmembrane region" description="Helical" evidence="6">
    <location>
        <begin position="282"/>
        <end position="301"/>
    </location>
</feature>
<dbReference type="OMA" id="ECNTVKE"/>
<feature type="transmembrane region" description="Helical" evidence="6">
    <location>
        <begin position="185"/>
        <end position="209"/>
    </location>
</feature>
<dbReference type="EMBL" id="CAJJDP010000051">
    <property type="protein sequence ID" value="CAD8168372.1"/>
    <property type="molecule type" value="Genomic_DNA"/>
</dbReference>
<evidence type="ECO:0000259" key="7">
    <source>
        <dbReference type="Pfam" id="PF25474"/>
    </source>
</evidence>
<keyword evidence="6" id="KW-1133">Transmembrane helix</keyword>
<feature type="transmembrane region" description="Helical" evidence="6">
    <location>
        <begin position="141"/>
        <end position="165"/>
    </location>
</feature>
<organism evidence="8 9">
    <name type="scientific">Paramecium octaurelia</name>
    <dbReference type="NCBI Taxonomy" id="43137"/>
    <lineage>
        <taxon>Eukaryota</taxon>
        <taxon>Sar</taxon>
        <taxon>Alveolata</taxon>
        <taxon>Ciliophora</taxon>
        <taxon>Intramacronucleata</taxon>
        <taxon>Oligohymenophorea</taxon>
        <taxon>Peniculida</taxon>
        <taxon>Parameciidae</taxon>
        <taxon>Paramecium</taxon>
    </lineage>
</organism>
<reference evidence="8" key="1">
    <citation type="submission" date="2021-01" db="EMBL/GenBank/DDBJ databases">
        <authorList>
            <consortium name="Genoscope - CEA"/>
            <person name="William W."/>
        </authorList>
    </citation>
    <scope>NUCLEOTIDE SEQUENCE</scope>
</reference>
<feature type="domain" description="TmcB/TmcC TPR repeats" evidence="7">
    <location>
        <begin position="486"/>
        <end position="601"/>
    </location>
</feature>
<feature type="transmembrane region" description="Helical" evidence="6">
    <location>
        <begin position="1155"/>
        <end position="1181"/>
    </location>
</feature>
<dbReference type="Pfam" id="PF25474">
    <property type="entry name" value="TPR_TmcB"/>
    <property type="match status" value="1"/>
</dbReference>
<keyword evidence="2" id="KW-0547">Nucleotide-binding</keyword>
<name>A0A8S1UWT8_PAROT</name>
<feature type="transmembrane region" description="Helical" evidence="6">
    <location>
        <begin position="229"/>
        <end position="248"/>
    </location>
</feature>
<evidence type="ECO:0000256" key="5">
    <source>
        <dbReference type="SAM" id="MobiDB-lite"/>
    </source>
</evidence>
<feature type="transmembrane region" description="Helical" evidence="6">
    <location>
        <begin position="94"/>
        <end position="120"/>
    </location>
</feature>
<feature type="compositionally biased region" description="Basic and acidic residues" evidence="5">
    <location>
        <begin position="932"/>
        <end position="941"/>
    </location>
</feature>
<evidence type="ECO:0000256" key="3">
    <source>
        <dbReference type="ARBA" id="ARBA00022777"/>
    </source>
</evidence>
<dbReference type="InterPro" id="IPR052994">
    <property type="entry name" value="Tiny_macrocysts_regulators"/>
</dbReference>
<dbReference type="FunFam" id="3.30.450.20:FF:000060">
    <property type="entry name" value="Sensor protein FixL"/>
    <property type="match status" value="1"/>
</dbReference>
<dbReference type="GO" id="GO:0005524">
    <property type="term" value="F:ATP binding"/>
    <property type="evidence" value="ECO:0007669"/>
    <property type="project" value="UniProtKB-KW"/>
</dbReference>
<feature type="region of interest" description="Disordered" evidence="5">
    <location>
        <begin position="912"/>
        <end position="941"/>
    </location>
</feature>
<dbReference type="Proteomes" id="UP000683925">
    <property type="component" value="Unassembled WGS sequence"/>
</dbReference>
<feature type="transmembrane region" description="Helical" evidence="6">
    <location>
        <begin position="1283"/>
        <end position="1306"/>
    </location>
</feature>
<feature type="transmembrane region" description="Helical" evidence="6">
    <location>
        <begin position="1515"/>
        <end position="1538"/>
    </location>
</feature>
<comment type="caution">
    <text evidence="8">The sequence shown here is derived from an EMBL/GenBank/DDBJ whole genome shotgun (WGS) entry which is preliminary data.</text>
</comment>
<feature type="transmembrane region" description="Helical" evidence="6">
    <location>
        <begin position="313"/>
        <end position="332"/>
    </location>
</feature>
<keyword evidence="6" id="KW-0472">Membrane</keyword>
<evidence type="ECO:0000256" key="2">
    <source>
        <dbReference type="ARBA" id="ARBA00022741"/>
    </source>
</evidence>
<dbReference type="PANTHER" id="PTHR31600:SF2">
    <property type="entry name" value="GAMETE ENRICHED GENE 10 PROTEIN-RELATED"/>
    <property type="match status" value="1"/>
</dbReference>
<sequence>MSIMNHKKSQLEKGTSQEMEYKFKISLFNAMHNIIQNNLCNTFIYCVLLSIENLQLMYYPIHPVIDFLWDNQGLNYFRIILRYFQFNYLIDQGVTIFIILLYISFGVMVIIGLIFFISQYSLSQLKYQEQQSGLLVFNFKLLSLLLIILNTILALPFYNIFLATIYCRSDSAAGADLGCYEGIHILHMIVAIIGVVLLIFFHFSTTLLYFDLNPKSKFPFNGYQSDAEYARMLFKFVIPFLIIFNAPGTYNSEMVVLFGVGDLILLFSRYNYPKGYNNFIHFYKITLEIIVLWINICVIITDFLDTGSPDGMGLLYLFVLIPCVVFGGLYAFKTILKESMTFSIKNLKNEEEADNYLNTLLQLILDRQSPDTKIKLMGVLKLHYVSCTKTGCACKSLISQDHKKEEVNQENQNWMKFLVSILDDIMADEKFKENARFKIFYAYLCNDELKNKYNALHYMMKAEDTKNHTLRDEFCLFRFKQHIEYEMQEDSEKAQDIDVNSIVFFQNQLVVLTSMIQKSAESHLEFWRELQEDYPNILKLQNIGMKVLQQIDLCDEAYQELVEINNNNLNLLEFYNAYLQQVVHDKEQHEQLSQQISQIKKAIFQRRQGVGQESRITESQETIIITMSGNVGSIGIVASCNNEIQKSLGYPASDLFESNVSKIMPKIIGDQHNQLVENYMKTNNSNIIGMERFVLAQNSQSFLVPCKLMVKVLPNLDKGILLVGFLKPLEKLPGTHYMIYDAISQQILNFSESIKELGIKIQNIAITSAQEQSKFSFGAVFKELGDIINNPLNQNEQPLKTLLYKQEGDIYSVETTINIKQINDTLVQINHDQENKKLGTSAIEQENIYTSYDYKKVKLELIEERFPLADDGQPAGGMIREDIDQEKINYGKSSIKQRLDETKNMIVQQKSIEEEEDQQKNHQSSIEDDQEENKQTKDIRSALEQSKTPKQIIYLRYLSLILFLSTLALSISKLVLSLQQSVLVDEGVSAIRQAHRRHSLMADINLYSRYLHLTSFGYFDSSLDGAFKANISVLVDKLQVIQFDMIEFRIKVESRSGQQMDDDQYDVVFLLSNNETKLYGNIFNDAIFAYITSASSFKKATLSQFNDSTNSSSVAKNLFYVVENGLDVLRNGSERIADKFYDFYFEQVDSQTINAVIILITALVIIVICEVIYVPIFMSIFNERKRLISYFGMISNDDIKNLIDQGDTFIQDHITKFKSSDEIYQVDQPQQQNQVESSLNQDQSQDVIESPKIKVEKEQRKSLFDSSKEKHQRIYESQGGNHYLLIFSFICIGSLLMIEYIVMYVLEDQSISDAKLIMDHYLYISRRASIIKFNILFTLESLVNNGQPRVYMENDLNKYYNEKVYSNEQDLFKTLINTYPSSFDDYFAFFNNVNFLNVCEHITWIKTLQLITQSFIFVDTVDNFTNYTFSSSELDLECNTVKEGILTKGLRDAIFLVALRNNELLARFSNLQDSLNQFQIQELLRKYILPTFWENNNIFQSCFYDFLDIRDSIQIYNFVGFVGFLILIFLFLWISYLAKVQAGIQQQMRMLTLIPDDLIDKYAKLKEAIEFHVLGIQQINYQKQQFLFTQKTHHGILEEGLQILYQTKDNEFGIQGNPASFSQAKRYEIIIHSIGRIYFKCQQTKTDRFVKKLKNNITTPSPQHSKGHNYDVRKIPGRLYKGSLLKNFDNTTNSFEKSYILDSKKEFGYSSMSPKTTKKDQCSEQLRQKHKQISNTEQVVTPYKELKQQLTIRRSTLNNTNSTISLKKTIYNVVDEKLEGMKLESLLIKPCPNTINNLVMIQFENVLGYDESSFFGLQPDFVGSKQYEEYLILRDHYFQRATSTSSFYVHKNIKELFNSISRVYQIGIYTLNYSSLLKDLINEKKLKINGAFSISDYKIDTFVIDITTVLTNFKIKNPQLLIFIQPFQLLNQQEFFIPNHTKIPYYDYYGQRFFIPFTKSIHPNQYRLLALPSLQMQNLFKNEEQSKGFSQINYFIEQFTLALQSESNFAQFLSKSQNKVRCINQSSYFRQLKQRLLQSVYFIDTLKLNQDKCDEIKFKKKESNDKSSNKIENIKQMEILNNDIINRNKEILEKLRNFKCNPQNNLSQLHSELQQQLIRLNYCEMFVDSCYYLPY</sequence>
<protein>
    <recommendedName>
        <fullName evidence="7">TmcB/TmcC TPR repeats domain-containing protein</fullName>
    </recommendedName>
</protein>
<evidence type="ECO:0000256" key="1">
    <source>
        <dbReference type="ARBA" id="ARBA00022679"/>
    </source>
</evidence>
<keyword evidence="3" id="KW-0418">Kinase</keyword>
<evidence type="ECO:0000313" key="8">
    <source>
        <dbReference type="EMBL" id="CAD8168372.1"/>
    </source>
</evidence>
<dbReference type="GO" id="GO:0016301">
    <property type="term" value="F:kinase activity"/>
    <property type="evidence" value="ECO:0007669"/>
    <property type="project" value="UniProtKB-KW"/>
</dbReference>
<keyword evidence="9" id="KW-1185">Reference proteome</keyword>
<keyword evidence="6" id="KW-0812">Transmembrane</keyword>
<keyword evidence="4" id="KW-0067">ATP-binding</keyword>
<gene>
    <name evidence="8" type="ORF">POCTA_138.1.T0510280</name>
</gene>
<accession>A0A8S1UWT8</accession>
<evidence type="ECO:0000256" key="6">
    <source>
        <dbReference type="SAM" id="Phobius"/>
    </source>
</evidence>
<feature type="transmembrane region" description="Helical" evidence="6">
    <location>
        <begin position="42"/>
        <end position="61"/>
    </location>
</feature>
<dbReference type="PANTHER" id="PTHR31600">
    <property type="entry name" value="TINY MACROCYSTS PROTEIN B-RELATED"/>
    <property type="match status" value="1"/>
</dbReference>
<evidence type="ECO:0000313" key="9">
    <source>
        <dbReference type="Proteomes" id="UP000683925"/>
    </source>
</evidence>
<dbReference type="OrthoDB" id="312072at2759"/>
<dbReference type="InterPro" id="IPR057352">
    <property type="entry name" value="TPR_TmcB/C"/>
</dbReference>
<proteinExistence type="predicted"/>
<evidence type="ECO:0000256" key="4">
    <source>
        <dbReference type="ARBA" id="ARBA00022840"/>
    </source>
</evidence>